<evidence type="ECO:0000256" key="5">
    <source>
        <dbReference type="ARBA" id="ARBA00022490"/>
    </source>
</evidence>
<keyword evidence="7 12" id="KW-0808">Transferase</keyword>
<evidence type="ECO:0000256" key="7">
    <source>
        <dbReference type="ARBA" id="ARBA00022679"/>
    </source>
</evidence>
<dbReference type="InterPro" id="IPR029063">
    <property type="entry name" value="SAM-dependent_MTases_sf"/>
</dbReference>
<evidence type="ECO:0000256" key="4">
    <source>
        <dbReference type="ARBA" id="ARBA00013346"/>
    </source>
</evidence>
<protein>
    <recommendedName>
        <fullName evidence="4">Protein-L-isoaspartate O-methyltransferase</fullName>
        <ecNumber evidence="3">2.1.1.77</ecNumber>
    </recommendedName>
    <alternativeName>
        <fullName evidence="11">L-isoaspartyl protein carboxyl methyltransferase</fullName>
    </alternativeName>
    <alternativeName>
        <fullName evidence="9">Protein L-isoaspartyl methyltransferase</fullName>
    </alternativeName>
    <alternativeName>
        <fullName evidence="10">Protein-beta-aspartate methyltransferase</fullName>
    </alternativeName>
</protein>
<reference evidence="12 13" key="1">
    <citation type="submission" date="2019-06" db="EMBL/GenBank/DDBJ databases">
        <title>Sequencing the genomes of 1000 actinobacteria strains.</title>
        <authorList>
            <person name="Klenk H.-P."/>
        </authorList>
    </citation>
    <scope>NUCLEOTIDE SEQUENCE [LARGE SCALE GENOMIC DNA]</scope>
    <source>
        <strain evidence="12 13">DSM 43186</strain>
    </source>
</reference>
<evidence type="ECO:0000256" key="3">
    <source>
        <dbReference type="ARBA" id="ARBA00011890"/>
    </source>
</evidence>
<dbReference type="SUPFAM" id="SSF53335">
    <property type="entry name" value="S-adenosyl-L-methionine-dependent methyltransferases"/>
    <property type="match status" value="1"/>
</dbReference>
<comment type="subcellular location">
    <subcellularLocation>
        <location evidence="1">Cytoplasm</location>
    </subcellularLocation>
</comment>
<dbReference type="PANTHER" id="PTHR11579:SF0">
    <property type="entry name" value="PROTEIN-L-ISOASPARTATE(D-ASPARTATE) O-METHYLTRANSFERASE"/>
    <property type="match status" value="1"/>
</dbReference>
<dbReference type="InterPro" id="IPR027573">
    <property type="entry name" value="Methyltran_FxLD"/>
</dbReference>
<keyword evidence="6 12" id="KW-0489">Methyltransferase</keyword>
<sequence>MSRPRPTDVDASPAAPPRAAMVDGLRDLGDIRDPRVAAAFFRVPRHLFAPDEPLEAGYALDRPVDRHFSRVRTAGRASATRLEAMLLEQAGVERGMRCLEIGAGYTTALLAELVGEEGEVVAVDADPDVVDRTARRVAAAGYRQVTLCRADGEDGAPEHAPFDRVIVTSGACDVPPTWIDQLTDDGAIVVPLRIRGLTCGLVLEREDDHLVARSAQVWGFVPLRGAAACAEHLVTLGGREIALRFDGERPGDTEMLAAALDAPRVEAWSGVRIGLGKPFELLELWLASVLDGFCLLSVNPTRDSGRVDPAHRVACPAMAGAGGLAHLALRRTGPIAEFGAHAYGPDAARLAEELAEQVQVWDRYHRGGPGPRITVHPAGDAAGPTDAGRLPDGRVIARRHVRVAVRWPSPTGPGFVPHPWYDTLHVG</sequence>
<accession>A0A543IQC0</accession>
<dbReference type="NCBIfam" id="TIGR04364">
    <property type="entry name" value="methyltran_FxLD"/>
    <property type="match status" value="1"/>
</dbReference>
<dbReference type="PANTHER" id="PTHR11579">
    <property type="entry name" value="PROTEIN-L-ISOASPARTATE O-METHYLTRANSFERASE"/>
    <property type="match status" value="1"/>
</dbReference>
<comment type="similarity">
    <text evidence="2">Belongs to the methyltransferase superfamily. L-isoaspartyl/D-aspartyl protein methyltransferase family.</text>
</comment>
<comment type="caution">
    <text evidence="12">The sequence shown here is derived from an EMBL/GenBank/DDBJ whole genome shotgun (WGS) entry which is preliminary data.</text>
</comment>
<dbReference type="GO" id="GO:0032259">
    <property type="term" value="P:methylation"/>
    <property type="evidence" value="ECO:0007669"/>
    <property type="project" value="UniProtKB-KW"/>
</dbReference>
<evidence type="ECO:0000256" key="6">
    <source>
        <dbReference type="ARBA" id="ARBA00022603"/>
    </source>
</evidence>
<keyword evidence="5" id="KW-0963">Cytoplasm</keyword>
<dbReference type="RefSeq" id="WP_211350494.1">
    <property type="nucleotide sequence ID" value="NZ_BMPV01000002.1"/>
</dbReference>
<dbReference type="EC" id="2.1.1.77" evidence="3"/>
<dbReference type="Proteomes" id="UP000319213">
    <property type="component" value="Unassembled WGS sequence"/>
</dbReference>
<evidence type="ECO:0000256" key="11">
    <source>
        <dbReference type="ARBA" id="ARBA00031350"/>
    </source>
</evidence>
<proteinExistence type="inferred from homology"/>
<keyword evidence="8" id="KW-0949">S-adenosyl-L-methionine</keyword>
<keyword evidence="13" id="KW-1185">Reference proteome</keyword>
<evidence type="ECO:0000313" key="12">
    <source>
        <dbReference type="EMBL" id="TQM72776.1"/>
    </source>
</evidence>
<evidence type="ECO:0000313" key="13">
    <source>
        <dbReference type="Proteomes" id="UP000319213"/>
    </source>
</evidence>
<dbReference type="Pfam" id="PF01135">
    <property type="entry name" value="PCMT"/>
    <property type="match status" value="1"/>
</dbReference>
<evidence type="ECO:0000256" key="10">
    <source>
        <dbReference type="ARBA" id="ARBA00031323"/>
    </source>
</evidence>
<evidence type="ECO:0000256" key="2">
    <source>
        <dbReference type="ARBA" id="ARBA00005369"/>
    </source>
</evidence>
<dbReference type="GO" id="GO:0005737">
    <property type="term" value="C:cytoplasm"/>
    <property type="evidence" value="ECO:0007669"/>
    <property type="project" value="UniProtKB-SubCell"/>
</dbReference>
<gene>
    <name evidence="12" type="ORF">FHX40_4933</name>
</gene>
<dbReference type="CDD" id="cd02440">
    <property type="entry name" value="AdoMet_MTases"/>
    <property type="match status" value="1"/>
</dbReference>
<dbReference type="GO" id="GO:0004719">
    <property type="term" value="F:protein-L-isoaspartate (D-aspartate) O-methyltransferase activity"/>
    <property type="evidence" value="ECO:0007669"/>
    <property type="project" value="UniProtKB-EC"/>
</dbReference>
<organism evidence="12 13">
    <name type="scientific">Thermopolyspora flexuosa</name>
    <dbReference type="NCBI Taxonomy" id="103836"/>
    <lineage>
        <taxon>Bacteria</taxon>
        <taxon>Bacillati</taxon>
        <taxon>Actinomycetota</taxon>
        <taxon>Actinomycetes</taxon>
        <taxon>Streptosporangiales</taxon>
        <taxon>Streptosporangiaceae</taxon>
        <taxon>Thermopolyspora</taxon>
    </lineage>
</organism>
<dbReference type="EMBL" id="VFPQ01000002">
    <property type="protein sequence ID" value="TQM72776.1"/>
    <property type="molecule type" value="Genomic_DNA"/>
</dbReference>
<evidence type="ECO:0000256" key="8">
    <source>
        <dbReference type="ARBA" id="ARBA00022691"/>
    </source>
</evidence>
<name>A0A543IQC0_9ACTN</name>
<dbReference type="AlphaFoldDB" id="A0A543IQC0"/>
<dbReference type="InterPro" id="IPR000682">
    <property type="entry name" value="PCMT"/>
</dbReference>
<dbReference type="Gene3D" id="3.40.50.150">
    <property type="entry name" value="Vaccinia Virus protein VP39"/>
    <property type="match status" value="1"/>
</dbReference>
<evidence type="ECO:0000256" key="9">
    <source>
        <dbReference type="ARBA" id="ARBA00030757"/>
    </source>
</evidence>
<evidence type="ECO:0000256" key="1">
    <source>
        <dbReference type="ARBA" id="ARBA00004496"/>
    </source>
</evidence>